<dbReference type="RefSeq" id="WP_309200849.1">
    <property type="nucleotide sequence ID" value="NZ_CP133548.1"/>
</dbReference>
<dbReference type="PANTHER" id="PTHR30486">
    <property type="entry name" value="TWITCHING MOTILITY PROTEIN PILT"/>
    <property type="match status" value="1"/>
</dbReference>
<evidence type="ECO:0000313" key="4">
    <source>
        <dbReference type="EMBL" id="WMS85696.1"/>
    </source>
</evidence>
<dbReference type="SUPFAM" id="SSF52540">
    <property type="entry name" value="P-loop containing nucleoside triphosphate hydrolases"/>
    <property type="match status" value="1"/>
</dbReference>
<dbReference type="GO" id="GO:0016887">
    <property type="term" value="F:ATP hydrolysis activity"/>
    <property type="evidence" value="ECO:0007669"/>
    <property type="project" value="InterPro"/>
</dbReference>
<feature type="domain" description="Bacterial type II secretion system protein E" evidence="3">
    <location>
        <begin position="195"/>
        <end position="209"/>
    </location>
</feature>
<organism evidence="4 5">
    <name type="scientific">Pleionea litopenaei</name>
    <dbReference type="NCBI Taxonomy" id="3070815"/>
    <lineage>
        <taxon>Bacteria</taxon>
        <taxon>Pseudomonadati</taxon>
        <taxon>Pseudomonadota</taxon>
        <taxon>Gammaproteobacteria</taxon>
        <taxon>Oceanospirillales</taxon>
        <taxon>Pleioneaceae</taxon>
        <taxon>Pleionea</taxon>
    </lineage>
</organism>
<dbReference type="PROSITE" id="PS00662">
    <property type="entry name" value="T2SP_E"/>
    <property type="match status" value="1"/>
</dbReference>
<dbReference type="CDD" id="cd01131">
    <property type="entry name" value="PilT"/>
    <property type="match status" value="1"/>
</dbReference>
<evidence type="ECO:0000256" key="2">
    <source>
        <dbReference type="SAM" id="MobiDB-lite"/>
    </source>
</evidence>
<dbReference type="InterPro" id="IPR001482">
    <property type="entry name" value="T2SS/T4SS_dom"/>
</dbReference>
<dbReference type="EMBL" id="CP133548">
    <property type="protein sequence ID" value="WMS85696.1"/>
    <property type="molecule type" value="Genomic_DNA"/>
</dbReference>
<name>A0AA51RQC5_9GAMM</name>
<dbReference type="Gene3D" id="3.40.50.300">
    <property type="entry name" value="P-loop containing nucleotide triphosphate hydrolases"/>
    <property type="match status" value="1"/>
</dbReference>
<dbReference type="Proteomes" id="UP001239782">
    <property type="component" value="Chromosome"/>
</dbReference>
<dbReference type="InterPro" id="IPR006321">
    <property type="entry name" value="PilT/PilU"/>
</dbReference>
<proteinExistence type="inferred from homology"/>
<dbReference type="PANTHER" id="PTHR30486:SF12">
    <property type="entry name" value="TYPE IV PILUS ATPASE PILU"/>
    <property type="match status" value="1"/>
</dbReference>
<evidence type="ECO:0000313" key="5">
    <source>
        <dbReference type="Proteomes" id="UP001239782"/>
    </source>
</evidence>
<accession>A0AA51RQC5</accession>
<dbReference type="Pfam" id="PF00437">
    <property type="entry name" value="T2SSE"/>
    <property type="match status" value="1"/>
</dbReference>
<protein>
    <submittedName>
        <fullName evidence="4">PilT/PilU family type 4a pilus ATPase</fullName>
    </submittedName>
</protein>
<dbReference type="InterPro" id="IPR027417">
    <property type="entry name" value="P-loop_NTPase"/>
</dbReference>
<dbReference type="GO" id="GO:0005524">
    <property type="term" value="F:ATP binding"/>
    <property type="evidence" value="ECO:0007669"/>
    <property type="project" value="InterPro"/>
</dbReference>
<feature type="region of interest" description="Disordered" evidence="2">
    <location>
        <begin position="358"/>
        <end position="431"/>
    </location>
</feature>
<dbReference type="AlphaFoldDB" id="A0AA51RQC5"/>
<evidence type="ECO:0000256" key="1">
    <source>
        <dbReference type="ARBA" id="ARBA00006611"/>
    </source>
</evidence>
<keyword evidence="5" id="KW-1185">Reference proteome</keyword>
<gene>
    <name evidence="4" type="ORF">Q9312_10765</name>
</gene>
<reference evidence="4 5" key="1">
    <citation type="submission" date="2023-08" db="EMBL/GenBank/DDBJ databases">
        <title>Pleionea litopenaei sp. nov., isolated from stomach of juvenile Litopenaeus vannamei.</title>
        <authorList>
            <person name="Rho A.M."/>
            <person name="Hwang C.Y."/>
        </authorList>
    </citation>
    <scope>NUCLEOTIDE SEQUENCE [LARGE SCALE GENOMIC DNA]</scope>
    <source>
        <strain evidence="4 5">HL-JVS1</strain>
    </source>
</reference>
<dbReference type="Gene3D" id="3.30.450.90">
    <property type="match status" value="1"/>
</dbReference>
<feature type="compositionally biased region" description="Low complexity" evidence="2">
    <location>
        <begin position="379"/>
        <end position="396"/>
    </location>
</feature>
<evidence type="ECO:0000259" key="3">
    <source>
        <dbReference type="PROSITE" id="PS00662"/>
    </source>
</evidence>
<dbReference type="InterPro" id="IPR050921">
    <property type="entry name" value="T4SS_GSP_E_ATPase"/>
</dbReference>
<sequence>MEFLDFLKILATKDGSDLYLSTGAPPCAKFQGVLKPLERDPLTQARIKEIAYQVMSEDQQKDFEQQLEMNLAISEKGVGRFRVNIFKQRNDIALVIRNIKTDIPNYKNLGLPDVLTKVIMEKRGLILFVGGTGSGKSTSLAALIDYRNSNAKEGGHIITIEDPVEFVHRHKRCIVNQREVGVDTLSFHEALKNTLRQAPDVILIGEIRDRETMEHALAFAETGHLAISTLHANNANQALDRIINFFPEERRNQLLNDLSLNLKAFVSQRLVPTIDGKRCAAIEILLGSPTVQELVKRGEVHEIKEIMEKSLNLGMQTFDRALFRLWEDEKISLDEALKNADSPNNLRLMIKLAGKENGATKPVVPSAQPAKENSEPETEAPQAQPSQAQSSMATSSGLTLELEATEDSEEAPKGRATFTIDEGSPEEESKD</sequence>
<comment type="similarity">
    <text evidence="1">Belongs to the GSP E family.</text>
</comment>
<dbReference type="NCBIfam" id="TIGR01420">
    <property type="entry name" value="pilT_fam"/>
    <property type="match status" value="1"/>
</dbReference>
<dbReference type="KEGG" id="plei:Q9312_10765"/>